<dbReference type="InterPro" id="IPR029058">
    <property type="entry name" value="AB_hydrolase_fold"/>
</dbReference>
<evidence type="ECO:0000313" key="4">
    <source>
        <dbReference type="Proteomes" id="UP000070433"/>
    </source>
</evidence>
<keyword evidence="1" id="KW-0812">Transmembrane</keyword>
<evidence type="ECO:0000256" key="1">
    <source>
        <dbReference type="SAM" id="Phobius"/>
    </source>
</evidence>
<gene>
    <name evidence="3" type="ORF">UC35_12155</name>
</gene>
<keyword evidence="4" id="KW-1185">Reference proteome</keyword>
<keyword evidence="1" id="KW-0472">Membrane</keyword>
<name>A0A127JU47_9BURK</name>
<dbReference type="EMBL" id="CP010951">
    <property type="protein sequence ID" value="AMO23507.1"/>
    <property type="molecule type" value="Genomic_DNA"/>
</dbReference>
<dbReference type="InterPro" id="IPR000073">
    <property type="entry name" value="AB_hydrolase_1"/>
</dbReference>
<dbReference type="Proteomes" id="UP000070433">
    <property type="component" value="Chromosome"/>
</dbReference>
<dbReference type="PATRIC" id="fig|94132.3.peg.2466"/>
<evidence type="ECO:0000313" key="3">
    <source>
        <dbReference type="EMBL" id="AMO23507.1"/>
    </source>
</evidence>
<dbReference type="PANTHER" id="PTHR37946">
    <property type="entry name" value="SLL1969 PROTEIN"/>
    <property type="match status" value="1"/>
</dbReference>
<accession>A0A127JU47</accession>
<feature type="transmembrane region" description="Helical" evidence="1">
    <location>
        <begin position="12"/>
        <end position="30"/>
    </location>
</feature>
<organism evidence="3 4">
    <name type="scientific">Ramlibacter tataouinensis</name>
    <dbReference type="NCBI Taxonomy" id="94132"/>
    <lineage>
        <taxon>Bacteria</taxon>
        <taxon>Pseudomonadati</taxon>
        <taxon>Pseudomonadota</taxon>
        <taxon>Betaproteobacteria</taxon>
        <taxon>Burkholderiales</taxon>
        <taxon>Comamonadaceae</taxon>
        <taxon>Ramlibacter</taxon>
    </lineage>
</organism>
<reference evidence="3 4" key="1">
    <citation type="journal article" date="2014" name="Int. J. Syst. Evol. Microbiol.">
        <title>Ramlibacter solisilvae sp. nov., isolated from forest soil, and emended description of the genus Ramlibacter.</title>
        <authorList>
            <person name="Lee H.J."/>
            <person name="Lee S.H."/>
            <person name="Lee S.S."/>
            <person name="Lee J.S."/>
            <person name="Kim Y."/>
            <person name="Kim S.C."/>
            <person name="Jeon C.O."/>
        </authorList>
    </citation>
    <scope>NUCLEOTIDE SEQUENCE [LARGE SCALE GENOMIC DNA]</scope>
    <source>
        <strain evidence="3 4">5-10</strain>
    </source>
</reference>
<dbReference type="RefSeq" id="WP_061499872.1">
    <property type="nucleotide sequence ID" value="NZ_CP010951.1"/>
</dbReference>
<dbReference type="Gene3D" id="3.40.50.1820">
    <property type="entry name" value="alpha/beta hydrolase"/>
    <property type="match status" value="1"/>
</dbReference>
<dbReference type="Pfam" id="PF12697">
    <property type="entry name" value="Abhydrolase_6"/>
    <property type="match status" value="1"/>
</dbReference>
<feature type="transmembrane region" description="Helical" evidence="1">
    <location>
        <begin position="36"/>
        <end position="59"/>
    </location>
</feature>
<evidence type="ECO:0000259" key="2">
    <source>
        <dbReference type="Pfam" id="PF12697"/>
    </source>
</evidence>
<dbReference type="PANTHER" id="PTHR37946:SF1">
    <property type="entry name" value="SLL1969 PROTEIN"/>
    <property type="match status" value="1"/>
</dbReference>
<proteinExistence type="predicted"/>
<dbReference type="AlphaFoldDB" id="A0A127JU47"/>
<feature type="domain" description="AB hydrolase-1" evidence="2">
    <location>
        <begin position="114"/>
        <end position="261"/>
    </location>
</feature>
<keyword evidence="1" id="KW-1133">Transmembrane helix</keyword>
<dbReference type="SUPFAM" id="SSF53474">
    <property type="entry name" value="alpha/beta-Hydrolases"/>
    <property type="match status" value="1"/>
</dbReference>
<sequence length="309" mass="34202">MRPHSTLARLQRFTTIGLLLAAFAWLAWWWGAAPLLGLFGFVAILTGYAGFLGAEFILLRSVGRDKAAPVPTCVELARAWGGEVLDAPRVFCWRQPFRWNTEPDWLDATGRRGVVLVHGFVCNRGFWTPWLARLRRAGHPFIAVNLEPVFGSIDRYAPIIEDAVQRVTGATGLAPLIVCHSMGGLAARAWMRSHGGDGRVHHLVTIGSPHRGTWLGRFSQFANGRQMQLGSRWLQDMPPQPSGTPATCWYSNCDNIVFPVSSATLPGADNRLVRGVAHVHLAFQPQVLAHTLALLEQGEFRTTNRERNS</sequence>
<protein>
    <submittedName>
        <fullName evidence="3">Permease</fullName>
    </submittedName>
</protein>